<dbReference type="PANTHER" id="PTHR46229">
    <property type="entry name" value="BOLA TRANSCRIPTION REGULATOR"/>
    <property type="match status" value="1"/>
</dbReference>
<dbReference type="RefSeq" id="WP_088920799.1">
    <property type="nucleotide sequence ID" value="NZ_CP018632.1"/>
</dbReference>
<comment type="similarity">
    <text evidence="1 3">Belongs to the BolA/IbaG family.</text>
</comment>
<evidence type="ECO:0000313" key="6">
    <source>
        <dbReference type="Proteomes" id="UP000250079"/>
    </source>
</evidence>
<reference evidence="5 6" key="1">
    <citation type="submission" date="2016-12" db="EMBL/GenBank/DDBJ databases">
        <authorList>
            <person name="Song W.-J."/>
            <person name="Kurnit D.M."/>
        </authorList>
    </citation>
    <scope>NUCLEOTIDE SEQUENCE [LARGE SCALE GENOMIC DNA]</scope>
    <source>
        <strain evidence="5 6">IMCC3135</strain>
    </source>
</reference>
<accession>A0A2Z2NZU3</accession>
<evidence type="ECO:0000256" key="1">
    <source>
        <dbReference type="ARBA" id="ARBA00005578"/>
    </source>
</evidence>
<feature type="region of interest" description="Disordered" evidence="4">
    <location>
        <begin position="83"/>
        <end position="109"/>
    </location>
</feature>
<evidence type="ECO:0000313" key="5">
    <source>
        <dbReference type="EMBL" id="ASJ75965.1"/>
    </source>
</evidence>
<dbReference type="InterPro" id="IPR002634">
    <property type="entry name" value="BolA"/>
</dbReference>
<dbReference type="GO" id="GO:0003677">
    <property type="term" value="F:DNA binding"/>
    <property type="evidence" value="ECO:0007669"/>
    <property type="project" value="UniProtKB-KW"/>
</dbReference>
<dbReference type="SUPFAM" id="SSF82657">
    <property type="entry name" value="BolA-like"/>
    <property type="match status" value="1"/>
</dbReference>
<dbReference type="Gene3D" id="3.30.300.90">
    <property type="entry name" value="BolA-like"/>
    <property type="match status" value="1"/>
</dbReference>
<dbReference type="Proteomes" id="UP000250079">
    <property type="component" value="Chromosome"/>
</dbReference>
<dbReference type="GO" id="GO:1990229">
    <property type="term" value="C:iron-sulfur cluster assembly complex"/>
    <property type="evidence" value="ECO:0007669"/>
    <property type="project" value="UniProtKB-ARBA"/>
</dbReference>
<dbReference type="EMBL" id="CP018632">
    <property type="protein sequence ID" value="ASJ75965.1"/>
    <property type="molecule type" value="Genomic_DNA"/>
</dbReference>
<evidence type="ECO:0000256" key="2">
    <source>
        <dbReference type="ARBA" id="ARBA00074073"/>
    </source>
</evidence>
<evidence type="ECO:0000256" key="4">
    <source>
        <dbReference type="SAM" id="MobiDB-lite"/>
    </source>
</evidence>
<proteinExistence type="inferred from homology"/>
<dbReference type="OrthoDB" id="9801469at2"/>
<protein>
    <recommendedName>
        <fullName evidence="2">DNA-binding transcriptional regulator BolA</fullName>
    </recommendedName>
</protein>
<dbReference type="AlphaFoldDB" id="A0A2Z2NZU3"/>
<name>A0A2Z2NZU3_9GAMM</name>
<keyword evidence="6" id="KW-1185">Reference proteome</keyword>
<gene>
    <name evidence="5" type="primary">bolA</name>
    <name evidence="5" type="ORF">IMCC3135_29575</name>
</gene>
<organism evidence="5 6">
    <name type="scientific">Granulosicoccus antarcticus IMCC3135</name>
    <dbReference type="NCBI Taxonomy" id="1192854"/>
    <lineage>
        <taxon>Bacteria</taxon>
        <taxon>Pseudomonadati</taxon>
        <taxon>Pseudomonadota</taxon>
        <taxon>Gammaproteobacteria</taxon>
        <taxon>Chromatiales</taxon>
        <taxon>Granulosicoccaceae</taxon>
        <taxon>Granulosicoccus</taxon>
    </lineage>
</organism>
<dbReference type="Pfam" id="PF01722">
    <property type="entry name" value="BolA"/>
    <property type="match status" value="1"/>
</dbReference>
<keyword evidence="5" id="KW-0238">DNA-binding</keyword>
<dbReference type="InterPro" id="IPR050961">
    <property type="entry name" value="BolA/IbaG_stress_morph_reg"/>
</dbReference>
<dbReference type="KEGG" id="gai:IMCC3135_29575"/>
<dbReference type="PANTHER" id="PTHR46229:SF2">
    <property type="entry name" value="BOLA-LIKE PROTEIN 1"/>
    <property type="match status" value="1"/>
</dbReference>
<sequence length="109" mass="11884">MKVATVINDILVEALAPTVLDVINESHMHNVPAGSESHFKLVVVSNEFDGKNLIGRHRTINKLLAEQLKNDIHALSMHTYTSAEWSERGGDVPESPPCMGGKAHEADSD</sequence>
<dbReference type="InterPro" id="IPR036065">
    <property type="entry name" value="BolA-like_sf"/>
</dbReference>
<dbReference type="FunFam" id="3.30.300.90:FF:000001">
    <property type="entry name" value="Transcriptional regulator BolA"/>
    <property type="match status" value="1"/>
</dbReference>
<dbReference type="PIRSF" id="PIRSF003113">
    <property type="entry name" value="BolA"/>
    <property type="match status" value="1"/>
</dbReference>
<evidence type="ECO:0000256" key="3">
    <source>
        <dbReference type="RuleBase" id="RU003860"/>
    </source>
</evidence>